<dbReference type="EMBL" id="PZKE01000016">
    <property type="protein sequence ID" value="PTE13259.1"/>
    <property type="molecule type" value="Genomic_DNA"/>
</dbReference>
<gene>
    <name evidence="6" type="ORF">C5F44_14605</name>
</gene>
<name>A0A2T4J5T2_FUSBL</name>
<reference evidence="6 7" key="1">
    <citation type="submission" date="2018-03" db="EMBL/GenBank/DDBJ databases">
        <title>Rhodobacter blasticus.</title>
        <authorList>
            <person name="Meyer T.E."/>
            <person name="Miller S."/>
            <person name="Lodha T."/>
            <person name="Gandham S."/>
            <person name="Chintalapati S."/>
            <person name="Chintalapati V.R."/>
        </authorList>
    </citation>
    <scope>NUCLEOTIDE SEQUENCE [LARGE SCALE GENOMIC DNA]</scope>
    <source>
        <strain evidence="6 7">DSM 2131</strain>
    </source>
</reference>
<sequence length="572" mass="62358">MVQVQPVEGAGAAGRCGLGAARRSCDARRPCVGNACFRAGGAGMSGSVMSRRALLGTLSALGLMPQLVRAEGEAATAAAEGATVIEPKTFGVKLGDPLPFSRATLEAEAKALAAADYVPPPEVSSEWRDLTYDQFREIWFDTRNGLFRDSDSAVRADLFIAGLYQTHEVEVNAVKDGMARRVAFDLGLYDTTDRFPQLDPAGTGFSGIRLLGELVEPTVFQEYAVFQGATYFRAIGKEQIYGLSARGLAIGTTGANGPEEFPLFRAYWVEAAAAGSAEAVVHALMDGPSATGAYTFRIRKGLPTVIEVEATVYPRVELTDFGIAPETSMFLFNDLNRIKFDDFREGVHDSDGLQIANGAGEILWRPLRNPERVEMSGFGDTGLRGFGLMQRARDPESYLDFEAKYERRPSLWVEPLGDWGKGRVMLMEIPADKEIYDNIVAYWQPDAPMAAGSEQKFSYRLYWGEDAPVDGLVARVQGSRTGERVFEEGRIFTIDYAPHPALGEDISALEARVSTSSGEVKGVQVKPNPATGGVRVAATFLMPEGIPAELRVELWRDAVRVGEVWLYRWFGA</sequence>
<evidence type="ECO:0000259" key="5">
    <source>
        <dbReference type="Pfam" id="PF04349"/>
    </source>
</evidence>
<comment type="pathway">
    <text evidence="2">Glycan metabolism; osmoregulated periplasmic glucan (OPG) biosynthesis.</text>
</comment>
<accession>A0A2T4J5T2</accession>
<evidence type="ECO:0000313" key="7">
    <source>
        <dbReference type="Proteomes" id="UP000241362"/>
    </source>
</evidence>
<organism evidence="6 7">
    <name type="scientific">Fuscovulum blasticum DSM 2131</name>
    <dbReference type="NCBI Taxonomy" id="1188250"/>
    <lineage>
        <taxon>Bacteria</taxon>
        <taxon>Pseudomonadati</taxon>
        <taxon>Pseudomonadota</taxon>
        <taxon>Alphaproteobacteria</taxon>
        <taxon>Rhodobacterales</taxon>
        <taxon>Paracoccaceae</taxon>
        <taxon>Pseudogemmobacter</taxon>
    </lineage>
</organism>
<comment type="subcellular location">
    <subcellularLocation>
        <location evidence="1">Periplasm</location>
    </subcellularLocation>
</comment>
<comment type="similarity">
    <text evidence="3">Belongs to the OpgD/OpgG family.</text>
</comment>
<dbReference type="AlphaFoldDB" id="A0A2T4J5T2"/>
<proteinExistence type="inferred from homology"/>
<evidence type="ECO:0000256" key="4">
    <source>
        <dbReference type="ARBA" id="ARBA00022764"/>
    </source>
</evidence>
<dbReference type="GO" id="GO:0030288">
    <property type="term" value="C:outer membrane-bounded periplasmic space"/>
    <property type="evidence" value="ECO:0007669"/>
    <property type="project" value="TreeGrafter"/>
</dbReference>
<evidence type="ECO:0000256" key="3">
    <source>
        <dbReference type="ARBA" id="ARBA00009284"/>
    </source>
</evidence>
<dbReference type="GO" id="GO:0030246">
    <property type="term" value="F:carbohydrate binding"/>
    <property type="evidence" value="ECO:0007669"/>
    <property type="project" value="InterPro"/>
</dbReference>
<dbReference type="Gene3D" id="2.60.40.10">
    <property type="entry name" value="Immunoglobulins"/>
    <property type="match status" value="1"/>
</dbReference>
<keyword evidence="4" id="KW-0574">Periplasm</keyword>
<dbReference type="SUPFAM" id="SSF81296">
    <property type="entry name" value="E set domains"/>
    <property type="match status" value="1"/>
</dbReference>
<dbReference type="PANTHER" id="PTHR30504:SF2">
    <property type="entry name" value="GLUCANS BIOSYNTHESIS PROTEIN G"/>
    <property type="match status" value="1"/>
</dbReference>
<feature type="domain" description="Glucan biosynthesis periplasmic MdoG C-terminal" evidence="5">
    <location>
        <begin position="100"/>
        <end position="569"/>
    </location>
</feature>
<dbReference type="InterPro" id="IPR014756">
    <property type="entry name" value="Ig_E-set"/>
</dbReference>
<dbReference type="PIRSF" id="PIRSF006281">
    <property type="entry name" value="MdoG"/>
    <property type="match status" value="1"/>
</dbReference>
<evidence type="ECO:0000256" key="1">
    <source>
        <dbReference type="ARBA" id="ARBA00004418"/>
    </source>
</evidence>
<keyword evidence="7" id="KW-1185">Reference proteome</keyword>
<protein>
    <submittedName>
        <fullName evidence="6">Glucan biosynthesis protein G</fullName>
    </submittedName>
</protein>
<comment type="caution">
    <text evidence="6">The sequence shown here is derived from an EMBL/GenBank/DDBJ whole genome shotgun (WGS) entry which is preliminary data.</text>
</comment>
<dbReference type="SUPFAM" id="SSF74650">
    <property type="entry name" value="Galactose mutarotase-like"/>
    <property type="match status" value="1"/>
</dbReference>
<dbReference type="InterPro" id="IPR014438">
    <property type="entry name" value="Glucan_biosyn_MdoG/MdoD"/>
</dbReference>
<dbReference type="PANTHER" id="PTHR30504">
    <property type="entry name" value="GLUCANS BIOSYNTHESIS PROTEIN"/>
    <property type="match status" value="1"/>
</dbReference>
<evidence type="ECO:0000256" key="2">
    <source>
        <dbReference type="ARBA" id="ARBA00005001"/>
    </source>
</evidence>
<evidence type="ECO:0000313" key="6">
    <source>
        <dbReference type="EMBL" id="PTE13259.1"/>
    </source>
</evidence>
<dbReference type="Proteomes" id="UP000241362">
    <property type="component" value="Unassembled WGS sequence"/>
</dbReference>
<dbReference type="GO" id="GO:0003824">
    <property type="term" value="F:catalytic activity"/>
    <property type="evidence" value="ECO:0007669"/>
    <property type="project" value="InterPro"/>
</dbReference>
<dbReference type="Gene3D" id="2.70.98.10">
    <property type="match status" value="1"/>
</dbReference>
<dbReference type="InterPro" id="IPR014718">
    <property type="entry name" value="GH-type_carb-bd"/>
</dbReference>
<dbReference type="InterPro" id="IPR007444">
    <property type="entry name" value="Glucan_biosyn_MdoG_C"/>
</dbReference>
<dbReference type="Pfam" id="PF04349">
    <property type="entry name" value="MdoG"/>
    <property type="match status" value="1"/>
</dbReference>
<dbReference type="GO" id="GO:0051274">
    <property type="term" value="P:beta-glucan biosynthetic process"/>
    <property type="evidence" value="ECO:0007669"/>
    <property type="project" value="TreeGrafter"/>
</dbReference>
<dbReference type="InterPro" id="IPR013783">
    <property type="entry name" value="Ig-like_fold"/>
</dbReference>
<dbReference type="UniPathway" id="UPA00637"/>
<dbReference type="InterPro" id="IPR011013">
    <property type="entry name" value="Gal_mutarotase_sf_dom"/>
</dbReference>